<sequence length="297" mass="33685">MNDKKMLLIQAAIKLFGERDYHSASIQDIVSLAGVSKGSFYLHFHSKEELLLSIFKHYFSSYFTQLEQACQDQALTKKELLIKAIALQCELVMENKDFLTMQVKGIVSSQSEQIQQICMEQSLMGLTWFQTKIIDLYGPAVEPHGIDLATMLNGMLKEYFFCYICFNHPIDIEKLSVYLIERLDDLVHGLLGKHQEPILSSKYIFQETEASAGESRLTCLTQLKQGIETYVTDPKSAQSMLLALQALETEFLKEHPNDVIIQGMYTYLQSLSGPYPQLADMIENDAANSLCKGLTRP</sequence>
<evidence type="ECO:0000313" key="4">
    <source>
        <dbReference type="EMBL" id="OXM87256.1"/>
    </source>
</evidence>
<dbReference type="OrthoDB" id="9812993at2"/>
<keyword evidence="5" id="KW-1185">Reference proteome</keyword>
<protein>
    <recommendedName>
        <fullName evidence="3">HTH tetR-type domain-containing protein</fullName>
    </recommendedName>
</protein>
<feature type="DNA-binding region" description="H-T-H motif" evidence="2">
    <location>
        <begin position="25"/>
        <end position="44"/>
    </location>
</feature>
<dbReference type="PROSITE" id="PS50977">
    <property type="entry name" value="HTH_TETR_2"/>
    <property type="match status" value="1"/>
</dbReference>
<dbReference type="GO" id="GO:0003677">
    <property type="term" value="F:DNA binding"/>
    <property type="evidence" value="ECO:0007669"/>
    <property type="project" value="UniProtKB-UniRule"/>
</dbReference>
<organism evidence="4 5">
    <name type="scientific">Paenibacillus rigui</name>
    <dbReference type="NCBI Taxonomy" id="554312"/>
    <lineage>
        <taxon>Bacteria</taxon>
        <taxon>Bacillati</taxon>
        <taxon>Bacillota</taxon>
        <taxon>Bacilli</taxon>
        <taxon>Bacillales</taxon>
        <taxon>Paenibacillaceae</taxon>
        <taxon>Paenibacillus</taxon>
    </lineage>
</organism>
<accession>A0A229UUQ1</accession>
<dbReference type="SUPFAM" id="SSF46689">
    <property type="entry name" value="Homeodomain-like"/>
    <property type="match status" value="1"/>
</dbReference>
<dbReference type="EMBL" id="NMQW01000008">
    <property type="protein sequence ID" value="OXM87256.1"/>
    <property type="molecule type" value="Genomic_DNA"/>
</dbReference>
<evidence type="ECO:0000259" key="3">
    <source>
        <dbReference type="PROSITE" id="PS50977"/>
    </source>
</evidence>
<dbReference type="PRINTS" id="PR00455">
    <property type="entry name" value="HTHTETR"/>
</dbReference>
<dbReference type="InterPro" id="IPR009057">
    <property type="entry name" value="Homeodomain-like_sf"/>
</dbReference>
<dbReference type="AlphaFoldDB" id="A0A229UUQ1"/>
<comment type="caution">
    <text evidence="4">The sequence shown here is derived from an EMBL/GenBank/DDBJ whole genome shotgun (WGS) entry which is preliminary data.</text>
</comment>
<dbReference type="Gene3D" id="1.10.357.10">
    <property type="entry name" value="Tetracycline Repressor, domain 2"/>
    <property type="match status" value="1"/>
</dbReference>
<name>A0A229UUQ1_9BACL</name>
<dbReference type="InterPro" id="IPR001647">
    <property type="entry name" value="HTH_TetR"/>
</dbReference>
<dbReference type="RefSeq" id="WP_094014004.1">
    <property type="nucleotide sequence ID" value="NZ_NMQW01000008.1"/>
</dbReference>
<dbReference type="InterPro" id="IPR050624">
    <property type="entry name" value="HTH-type_Tx_Regulator"/>
</dbReference>
<feature type="domain" description="HTH tetR-type" evidence="3">
    <location>
        <begin position="2"/>
        <end position="62"/>
    </location>
</feature>
<evidence type="ECO:0000256" key="1">
    <source>
        <dbReference type="ARBA" id="ARBA00023125"/>
    </source>
</evidence>
<evidence type="ECO:0000313" key="5">
    <source>
        <dbReference type="Proteomes" id="UP000215509"/>
    </source>
</evidence>
<proteinExistence type="predicted"/>
<dbReference type="PANTHER" id="PTHR43479:SF22">
    <property type="entry name" value="TRANSCRIPTIONAL REGULATOR, TETR FAMILY"/>
    <property type="match status" value="1"/>
</dbReference>
<gene>
    <name evidence="4" type="ORF">CF651_06345</name>
</gene>
<dbReference type="Pfam" id="PF00440">
    <property type="entry name" value="TetR_N"/>
    <property type="match status" value="1"/>
</dbReference>
<keyword evidence="1 2" id="KW-0238">DNA-binding</keyword>
<dbReference type="PANTHER" id="PTHR43479">
    <property type="entry name" value="ACREF/ENVCD OPERON REPRESSOR-RELATED"/>
    <property type="match status" value="1"/>
</dbReference>
<reference evidence="4 5" key="1">
    <citation type="submission" date="2017-07" db="EMBL/GenBank/DDBJ databases">
        <title>Genome sequencing and assembly of Paenibacillus rigui.</title>
        <authorList>
            <person name="Mayilraj S."/>
        </authorList>
    </citation>
    <scope>NUCLEOTIDE SEQUENCE [LARGE SCALE GENOMIC DNA]</scope>
    <source>
        <strain evidence="4 5">JCM 16352</strain>
    </source>
</reference>
<evidence type="ECO:0000256" key="2">
    <source>
        <dbReference type="PROSITE-ProRule" id="PRU00335"/>
    </source>
</evidence>
<dbReference type="Proteomes" id="UP000215509">
    <property type="component" value="Unassembled WGS sequence"/>
</dbReference>